<sequence>MICAQFIIRKENMAPISANPQKVYFWASFKDAFWGLLTPVIILGGIYSGIFTPTESAVIATVYAMIVGKFVYRELNFHNFYQAMGKSVMTASSIMFIVAGAQLFTWIMTMENIPNQVSGMIIGFTTSKVMFLILTNVILLIAGMFIDTSSIVLIMAPLLMPVAAQFGVDIIHFGVIMVINVSIGLITPPFGGNLFISASMTKVPVERIYRRVFPFIAFGIIGIALVTFIPALSIGFLQLFK</sequence>
<keyword evidence="6 7" id="KW-0472">Membrane</keyword>
<comment type="subcellular location">
    <subcellularLocation>
        <location evidence="1">Cell inner membrane</location>
        <topology evidence="1">Multi-pass membrane protein</topology>
    </subcellularLocation>
</comment>
<dbReference type="GO" id="GO:0005886">
    <property type="term" value="C:plasma membrane"/>
    <property type="evidence" value="ECO:0007669"/>
    <property type="project" value="UniProtKB-SubCell"/>
</dbReference>
<evidence type="ECO:0000256" key="3">
    <source>
        <dbReference type="ARBA" id="ARBA00022519"/>
    </source>
</evidence>
<organism evidence="9">
    <name type="scientific">bioreactor metagenome</name>
    <dbReference type="NCBI Taxonomy" id="1076179"/>
    <lineage>
        <taxon>unclassified sequences</taxon>
        <taxon>metagenomes</taxon>
        <taxon>ecological metagenomes</taxon>
    </lineage>
</organism>
<reference evidence="9" key="1">
    <citation type="submission" date="2019-08" db="EMBL/GenBank/DDBJ databases">
        <authorList>
            <person name="Kucharzyk K."/>
            <person name="Murdoch R.W."/>
            <person name="Higgins S."/>
            <person name="Loffler F."/>
        </authorList>
    </citation>
    <scope>NUCLEOTIDE SEQUENCE</scope>
</reference>
<evidence type="ECO:0000256" key="6">
    <source>
        <dbReference type="ARBA" id="ARBA00023136"/>
    </source>
</evidence>
<dbReference type="EMBL" id="VSSQ01038203">
    <property type="protein sequence ID" value="MPM91089.1"/>
    <property type="molecule type" value="Genomic_DNA"/>
</dbReference>
<dbReference type="PANTHER" id="PTHR33362">
    <property type="entry name" value="SIALIC ACID TRAP TRANSPORTER PERMEASE PROTEIN SIAT-RELATED"/>
    <property type="match status" value="1"/>
</dbReference>
<feature type="transmembrane region" description="Helical" evidence="7">
    <location>
        <begin position="57"/>
        <end position="75"/>
    </location>
</feature>
<feature type="transmembrane region" description="Helical" evidence="7">
    <location>
        <begin position="170"/>
        <end position="192"/>
    </location>
</feature>
<feature type="transmembrane region" description="Helical" evidence="7">
    <location>
        <begin position="32"/>
        <end position="51"/>
    </location>
</feature>
<protein>
    <submittedName>
        <fullName evidence="9">C4-dicarboxylate TRAP transporter large permease protein DctM</fullName>
    </submittedName>
</protein>
<gene>
    <name evidence="9" type="primary">dctM_73</name>
    <name evidence="9" type="ORF">SDC9_138215</name>
</gene>
<feature type="transmembrane region" description="Helical" evidence="7">
    <location>
        <begin position="212"/>
        <end position="237"/>
    </location>
</feature>
<feature type="domain" description="TRAP C4-dicarboxylate transport system permease DctM subunit" evidence="8">
    <location>
        <begin position="4"/>
        <end position="232"/>
    </location>
</feature>
<evidence type="ECO:0000256" key="5">
    <source>
        <dbReference type="ARBA" id="ARBA00022989"/>
    </source>
</evidence>
<accession>A0A645DPE7</accession>
<keyword evidence="5 7" id="KW-1133">Transmembrane helix</keyword>
<keyword evidence="3" id="KW-0997">Cell inner membrane</keyword>
<comment type="caution">
    <text evidence="9">The sequence shown here is derived from an EMBL/GenBank/DDBJ whole genome shotgun (WGS) entry which is preliminary data.</text>
</comment>
<evidence type="ECO:0000313" key="9">
    <source>
        <dbReference type="EMBL" id="MPM91089.1"/>
    </source>
</evidence>
<feature type="transmembrane region" description="Helical" evidence="7">
    <location>
        <begin position="87"/>
        <end position="109"/>
    </location>
</feature>
<dbReference type="InterPro" id="IPR004681">
    <property type="entry name" value="TRAP_DctM"/>
</dbReference>
<dbReference type="AlphaFoldDB" id="A0A645DPE7"/>
<proteinExistence type="predicted"/>
<keyword evidence="2" id="KW-1003">Cell membrane</keyword>
<feature type="transmembrane region" description="Helical" evidence="7">
    <location>
        <begin position="129"/>
        <end position="158"/>
    </location>
</feature>
<keyword evidence="4 7" id="KW-0812">Transmembrane</keyword>
<dbReference type="GO" id="GO:0022857">
    <property type="term" value="F:transmembrane transporter activity"/>
    <property type="evidence" value="ECO:0007669"/>
    <property type="project" value="TreeGrafter"/>
</dbReference>
<evidence type="ECO:0000256" key="1">
    <source>
        <dbReference type="ARBA" id="ARBA00004429"/>
    </source>
</evidence>
<name>A0A645DPE7_9ZZZZ</name>
<evidence type="ECO:0000256" key="4">
    <source>
        <dbReference type="ARBA" id="ARBA00022692"/>
    </source>
</evidence>
<dbReference type="InterPro" id="IPR010656">
    <property type="entry name" value="DctM"/>
</dbReference>
<evidence type="ECO:0000256" key="2">
    <source>
        <dbReference type="ARBA" id="ARBA00022475"/>
    </source>
</evidence>
<dbReference type="Pfam" id="PF06808">
    <property type="entry name" value="DctM"/>
    <property type="match status" value="1"/>
</dbReference>
<evidence type="ECO:0000259" key="8">
    <source>
        <dbReference type="Pfam" id="PF06808"/>
    </source>
</evidence>
<evidence type="ECO:0000256" key="7">
    <source>
        <dbReference type="SAM" id="Phobius"/>
    </source>
</evidence>